<dbReference type="RefSeq" id="WP_382414852.1">
    <property type="nucleotide sequence ID" value="NZ_AP031500.1"/>
</dbReference>
<proteinExistence type="inferred from homology"/>
<evidence type="ECO:0000256" key="7">
    <source>
        <dbReference type="ARBA" id="ARBA00023237"/>
    </source>
</evidence>
<evidence type="ECO:0000256" key="5">
    <source>
        <dbReference type="ARBA" id="ARBA00022729"/>
    </source>
</evidence>
<feature type="signal peptide" evidence="8">
    <location>
        <begin position="1"/>
        <end position="23"/>
    </location>
</feature>
<dbReference type="PANTHER" id="PTHR35093:SF3">
    <property type="entry name" value="LONG-CHAIN FATTY ACID TRANSPORT PROTEIN"/>
    <property type="match status" value="1"/>
</dbReference>
<comment type="similarity">
    <text evidence="2">Belongs to the OmpP1/FadL family.</text>
</comment>
<evidence type="ECO:0000313" key="9">
    <source>
        <dbReference type="EMBL" id="MFC3154549.1"/>
    </source>
</evidence>
<keyword evidence="7" id="KW-0998">Cell outer membrane</keyword>
<dbReference type="EMBL" id="JBHRTL010000004">
    <property type="protein sequence ID" value="MFC3154549.1"/>
    <property type="molecule type" value="Genomic_DNA"/>
</dbReference>
<evidence type="ECO:0000256" key="2">
    <source>
        <dbReference type="ARBA" id="ARBA00008163"/>
    </source>
</evidence>
<keyword evidence="6" id="KW-0472">Membrane</keyword>
<keyword evidence="5 8" id="KW-0732">Signal</keyword>
<dbReference type="Proteomes" id="UP001595548">
    <property type="component" value="Unassembled WGS sequence"/>
</dbReference>
<keyword evidence="10" id="KW-1185">Reference proteome</keyword>
<comment type="caution">
    <text evidence="9">The sequence shown here is derived from an EMBL/GenBank/DDBJ whole genome shotgun (WGS) entry which is preliminary data.</text>
</comment>
<gene>
    <name evidence="9" type="ORF">ACFOEB_04985</name>
</gene>
<feature type="chain" id="PRO_5045652136" evidence="8">
    <location>
        <begin position="24"/>
        <end position="443"/>
    </location>
</feature>
<dbReference type="SUPFAM" id="SSF56935">
    <property type="entry name" value="Porins"/>
    <property type="match status" value="1"/>
</dbReference>
<comment type="subcellular location">
    <subcellularLocation>
        <location evidence="1">Cell outer membrane</location>
        <topology evidence="1">Multi-pass membrane protein</topology>
    </subcellularLocation>
</comment>
<evidence type="ECO:0000313" key="10">
    <source>
        <dbReference type="Proteomes" id="UP001595548"/>
    </source>
</evidence>
<sequence length="443" mass="46722">MSNKFNKTLLATTLAFSPIFAHGASFQLLEQSPAHLGKAFAGTGSDITDASTVYFNPAGMTKLDRVSLTAGVNLVATDAQFNNEGSSFSGEGDTTDELGVIPNLYAVVPLGDRLAVGFGVNAPYGLASSFNDEWVGRYSATYSELQLVNVNATASWAITDFIAIGAGVNYQTIEADLQSQVDSSLGLAPNTATDSSAKIKGDDDDFVLDLSVLITPSDRTSIGLVWREGGEFKLEGDATFDLNAACSPGAGYPTGAPPAPTTGTLCAGGLSALEGDIEAEVSMPDTLTFSVTQYVTEGWAFHADIAQTRWSSIQNIEVINTGNGAQVDELDLQYDDTMRYALGTSIDTGAWTWRAGIALDEAPQTSPEHLSPRIPDADRTWLSVGANWEVSSHLSLDVGYTHLLVDDASLREESTSAAGVPGVLAGSFDSSVDILGAQLNWRF</sequence>
<name>A0ABV7HL47_9GAMM</name>
<keyword evidence="4" id="KW-0812">Transmembrane</keyword>
<reference evidence="10" key="1">
    <citation type="journal article" date="2019" name="Int. J. Syst. Evol. Microbiol.">
        <title>The Global Catalogue of Microorganisms (GCM) 10K type strain sequencing project: providing services to taxonomists for standard genome sequencing and annotation.</title>
        <authorList>
            <consortium name="The Broad Institute Genomics Platform"/>
            <consortium name="The Broad Institute Genome Sequencing Center for Infectious Disease"/>
            <person name="Wu L."/>
            <person name="Ma J."/>
        </authorList>
    </citation>
    <scope>NUCLEOTIDE SEQUENCE [LARGE SCALE GENOMIC DNA]</scope>
    <source>
        <strain evidence="10">KCTC 52141</strain>
    </source>
</reference>
<evidence type="ECO:0000256" key="1">
    <source>
        <dbReference type="ARBA" id="ARBA00004571"/>
    </source>
</evidence>
<organism evidence="9 10">
    <name type="scientific">Gilvimarinus japonicus</name>
    <dbReference type="NCBI Taxonomy" id="1796469"/>
    <lineage>
        <taxon>Bacteria</taxon>
        <taxon>Pseudomonadati</taxon>
        <taxon>Pseudomonadota</taxon>
        <taxon>Gammaproteobacteria</taxon>
        <taxon>Cellvibrionales</taxon>
        <taxon>Cellvibrionaceae</taxon>
        <taxon>Gilvimarinus</taxon>
    </lineage>
</organism>
<dbReference type="Pfam" id="PF03349">
    <property type="entry name" value="Toluene_X"/>
    <property type="match status" value="1"/>
</dbReference>
<evidence type="ECO:0000256" key="4">
    <source>
        <dbReference type="ARBA" id="ARBA00022692"/>
    </source>
</evidence>
<dbReference type="InterPro" id="IPR005017">
    <property type="entry name" value="OMPP1/FadL/TodX"/>
</dbReference>
<dbReference type="Gene3D" id="2.40.160.60">
    <property type="entry name" value="Outer membrane protein transport protein (OMPP1/FadL/TodX)"/>
    <property type="match status" value="1"/>
</dbReference>
<accession>A0ABV7HL47</accession>
<keyword evidence="3" id="KW-1134">Transmembrane beta strand</keyword>
<protein>
    <submittedName>
        <fullName evidence="9">OmpP1/FadL family transporter</fullName>
    </submittedName>
</protein>
<evidence type="ECO:0000256" key="8">
    <source>
        <dbReference type="SAM" id="SignalP"/>
    </source>
</evidence>
<dbReference type="PANTHER" id="PTHR35093">
    <property type="entry name" value="OUTER MEMBRANE PROTEIN NMB0088-RELATED"/>
    <property type="match status" value="1"/>
</dbReference>
<evidence type="ECO:0000256" key="6">
    <source>
        <dbReference type="ARBA" id="ARBA00023136"/>
    </source>
</evidence>
<evidence type="ECO:0000256" key="3">
    <source>
        <dbReference type="ARBA" id="ARBA00022452"/>
    </source>
</evidence>